<feature type="chain" id="PRO_5012998209" evidence="3">
    <location>
        <begin position="32"/>
        <end position="1362"/>
    </location>
</feature>
<dbReference type="SUPFAM" id="SSF50969">
    <property type="entry name" value="YVTN repeat-like/Quinoprotein amine dehydrogenase"/>
    <property type="match status" value="1"/>
</dbReference>
<dbReference type="InterPro" id="IPR033803">
    <property type="entry name" value="CBD-like_Golvesin-Xly"/>
</dbReference>
<feature type="disulfide bond" evidence="1">
    <location>
        <begin position="1244"/>
        <end position="1295"/>
    </location>
</feature>
<dbReference type="InterPro" id="IPR011044">
    <property type="entry name" value="Quino_amine_DH_bsu"/>
</dbReference>
<reference evidence="6" key="1">
    <citation type="submission" date="2017-01" db="EMBL/GenBank/DDBJ databases">
        <authorList>
            <person name="Varghese N."/>
            <person name="Submissions S."/>
        </authorList>
    </citation>
    <scope>NUCLEOTIDE SEQUENCE [LARGE SCALE GENOMIC DNA]</scope>
    <source>
        <strain evidence="6">ATCC 12950</strain>
    </source>
</reference>
<gene>
    <name evidence="5" type="ORF">SAMN05421833_127100</name>
</gene>
<protein>
    <submittedName>
        <fullName evidence="5">GDSL-like Lipase/Acylhydrolase</fullName>
    </submittedName>
</protein>
<evidence type="ECO:0000259" key="4">
    <source>
        <dbReference type="Pfam" id="PF25275"/>
    </source>
</evidence>
<evidence type="ECO:0000313" key="5">
    <source>
        <dbReference type="EMBL" id="SIS10103.1"/>
    </source>
</evidence>
<proteinExistence type="predicted"/>
<evidence type="ECO:0000256" key="2">
    <source>
        <dbReference type="SAM" id="MobiDB-lite"/>
    </source>
</evidence>
<dbReference type="GO" id="GO:0016788">
    <property type="term" value="F:hydrolase activity, acting on ester bonds"/>
    <property type="evidence" value="ECO:0007669"/>
    <property type="project" value="InterPro"/>
</dbReference>
<feature type="domain" description="Golvesin/Xly CBD-like" evidence="4">
    <location>
        <begin position="925"/>
        <end position="1022"/>
    </location>
</feature>
<keyword evidence="5" id="KW-0378">Hydrolase</keyword>
<evidence type="ECO:0000256" key="3">
    <source>
        <dbReference type="SAM" id="SignalP"/>
    </source>
</evidence>
<dbReference type="Pfam" id="PF25275">
    <property type="entry name" value="Golvesin_C"/>
    <property type="match status" value="1"/>
</dbReference>
<feature type="region of interest" description="Disordered" evidence="2">
    <location>
        <begin position="355"/>
        <end position="389"/>
    </location>
</feature>
<dbReference type="EMBL" id="FTNI01000027">
    <property type="protein sequence ID" value="SIS10103.1"/>
    <property type="molecule type" value="Genomic_DNA"/>
</dbReference>
<dbReference type="STRING" id="58117.SAMN05421833_127100"/>
<dbReference type="RefSeq" id="WP_076440270.1">
    <property type="nucleotide sequence ID" value="NZ_FTNI01000027.1"/>
</dbReference>
<sequence length="1362" mass="146860">MRHHRRRLPLLGATIAACLSVLTTPANIALAAPAPTAPAASAAPGSAQPPADRPEHLDRSSVQPAQRDRVLGANWQKSTDVAVTTAGDATGFHVLTATAGTGYQWRTVATLSEPGMDTDQWIGNACLTGSGKKIVAVYAPRHFTNRSWLFSRGAFAAIIDAETGAVTKLKDQVTLAYFNPGCGAGDTVALTQGVSEQRDTTRLLMVDTATKRVTRAVVASGQVTSAVPVGDTLVAAHGPRLVEVRTGGELKQLADTGSVPFDLRATADGGVAFAARDGATVTIRQYLRGETRELASGPLGELAVHAGTNGRVFLVGKTERRGALPQAVSVLDAPATADVSSEGGLAITAAARRGLRAGPGAPPAGRPDPAASQGDDKRGVSPDMPDGEPVDITARVVATKADVGFEVQPGADLAPDASSGRVANPRLALTSKTAGAAVTAAVTGTVDQGYTCAVPRNDPAIQVYQPHWRQVEWAVDQLVFKNRLQVTRPNNWKGSGLPGWNPQTEFPAPDLQGGGRIPVSIMFGILAQESNLWQAQRSVQEGETGNPLVGNYYGVNIYDSDPTNDWAVDFSQSDCGYGISQQTDNMRKGAPGWDADKQKRVALDYVTNIAAGMSTLASKWNQIWTDTNGMAKINDGDPSKIENWYLAVWAYNSGWHVKADAWGRDANNQPNNGAWGVGWLNNPANPAYRQDRHPFLDGNSYADAAHPQDWPYQEKVLGWAAWPIAKTYLDPATNKLVTEGGYNYAWWTAVSDRTKVVPTVLNTSFVDVNAFCVPSSAGPDNNECQPPSNNRPGTCQRADSKCWWHLPKTWKTCPSTCGNEASLRYDSTWAGTERVEPTDMWTPCLTPGLPPVTGDTTKVLIVDDVTVPAIRGGCDNSGWTNHGTLTFEFAQDSAGRVPARADFQQLGNGFGGHEWFGYTRTWSRNGGVMQVTGTWKPDQAINGWARVLVHIPKRRAETQQAPYTVDLGNGVTETRYLNQSREQNEWYNLGVFQFAGTPKVSLTNLNLEGDGTAAISWDAVAFQVLAKRPKHFVVAMGDSITSGEGVGNYYPETDFEYQTPRWNACRRSKDAWIRQTVLPGETQTIGQLADSFDPKLDFAFVACSGAWTRDMTVGQYDWMDQPIGSWSDYRGNADGRFREAAQLNSGFLNKNTTLVALSVGANDARWSDVIAECYALNCNDDDGHFEADIPAVLNYRTVSGDPANVADILQRIETKTENSSPARGKKAKIVLMGYPDVFGSAPNCAHFDTYERATLHGVAEYLVNETKDTVRILRDAGLEVSFADSMPAFTGHGVCDSDRWINPVMFTKTGPGDFGDLWDGCITDGVRCASRSSMHPTKRGATEFATVLGNHLRSSGVNYTGW</sequence>
<feature type="region of interest" description="Disordered" evidence="2">
    <location>
        <begin position="37"/>
        <end position="73"/>
    </location>
</feature>
<keyword evidence="1" id="KW-1015">Disulfide bond</keyword>
<dbReference type="SUPFAM" id="SSF52266">
    <property type="entry name" value="SGNH hydrolase"/>
    <property type="match status" value="1"/>
</dbReference>
<feature type="compositionally biased region" description="Low complexity" evidence="2">
    <location>
        <begin position="37"/>
        <end position="50"/>
    </location>
</feature>
<dbReference type="Gene3D" id="3.40.50.1110">
    <property type="entry name" value="SGNH hydrolase"/>
    <property type="match status" value="1"/>
</dbReference>
<evidence type="ECO:0000256" key="1">
    <source>
        <dbReference type="PIRSR" id="PIRSR637460-2"/>
    </source>
</evidence>
<dbReference type="PANTHER" id="PTHR37981:SF1">
    <property type="entry name" value="SGNH HYDROLASE-TYPE ESTERASE DOMAIN-CONTAINING PROTEIN"/>
    <property type="match status" value="1"/>
</dbReference>
<dbReference type="PANTHER" id="PTHR37981">
    <property type="entry name" value="LIPASE 2"/>
    <property type="match status" value="1"/>
</dbReference>
<dbReference type="PROSITE" id="PS51257">
    <property type="entry name" value="PROKAR_LIPOPROTEIN"/>
    <property type="match status" value="1"/>
</dbReference>
<dbReference type="GO" id="GO:0006629">
    <property type="term" value="P:lipid metabolic process"/>
    <property type="evidence" value="ECO:0007669"/>
    <property type="project" value="TreeGrafter"/>
</dbReference>
<keyword evidence="3" id="KW-0732">Signal</keyword>
<name>A0A1N7GBY4_9ACTN</name>
<accession>A0A1N7GBY4</accession>
<feature type="signal peptide" evidence="3">
    <location>
        <begin position="1"/>
        <end position="31"/>
    </location>
</feature>
<dbReference type="InterPro" id="IPR036514">
    <property type="entry name" value="SGNH_hydro_sf"/>
</dbReference>
<dbReference type="InterPro" id="IPR037460">
    <property type="entry name" value="SEST-like"/>
</dbReference>
<keyword evidence="6" id="KW-1185">Reference proteome</keyword>
<feature type="disulfide bond" evidence="1">
    <location>
        <begin position="1065"/>
        <end position="1103"/>
    </location>
</feature>
<organism evidence="5 6">
    <name type="scientific">Microbispora rosea</name>
    <dbReference type="NCBI Taxonomy" id="58117"/>
    <lineage>
        <taxon>Bacteria</taxon>
        <taxon>Bacillati</taxon>
        <taxon>Actinomycetota</taxon>
        <taxon>Actinomycetes</taxon>
        <taxon>Streptosporangiales</taxon>
        <taxon>Streptosporangiaceae</taxon>
        <taxon>Microbispora</taxon>
    </lineage>
</organism>
<evidence type="ECO:0000313" key="6">
    <source>
        <dbReference type="Proteomes" id="UP000186096"/>
    </source>
</evidence>
<dbReference type="Proteomes" id="UP000186096">
    <property type="component" value="Unassembled WGS sequence"/>
</dbReference>
<dbReference type="OrthoDB" id="5503950at2"/>